<dbReference type="InterPro" id="IPR001005">
    <property type="entry name" value="SANT/Myb"/>
</dbReference>
<keyword evidence="5" id="KW-0539">Nucleus</keyword>
<organism evidence="9 10">
    <name type="scientific">Cavenderia fasciculata</name>
    <name type="common">Slime mold</name>
    <name type="synonym">Dictyostelium fasciculatum</name>
    <dbReference type="NCBI Taxonomy" id="261658"/>
    <lineage>
        <taxon>Eukaryota</taxon>
        <taxon>Amoebozoa</taxon>
        <taxon>Evosea</taxon>
        <taxon>Eumycetozoa</taxon>
        <taxon>Dictyostelia</taxon>
        <taxon>Acytosteliales</taxon>
        <taxon>Cavenderiaceae</taxon>
        <taxon>Cavenderia</taxon>
    </lineage>
</organism>
<feature type="domain" description="Myb-like" evidence="7">
    <location>
        <begin position="349"/>
        <end position="395"/>
    </location>
</feature>
<dbReference type="Proteomes" id="UP000007797">
    <property type="component" value="Unassembled WGS sequence"/>
</dbReference>
<proteinExistence type="predicted"/>
<dbReference type="GO" id="GO:0042796">
    <property type="term" value="P:snRNA transcription by RNA polymerase III"/>
    <property type="evidence" value="ECO:0007669"/>
    <property type="project" value="TreeGrafter"/>
</dbReference>
<feature type="compositionally biased region" description="Low complexity" evidence="6">
    <location>
        <begin position="158"/>
        <end position="168"/>
    </location>
</feature>
<dbReference type="PANTHER" id="PTHR46621:SF1">
    <property type="entry name" value="SNRNA-ACTIVATING PROTEIN COMPLEX SUBUNIT 4"/>
    <property type="match status" value="1"/>
</dbReference>
<dbReference type="GO" id="GO:0005634">
    <property type="term" value="C:nucleus"/>
    <property type="evidence" value="ECO:0007669"/>
    <property type="project" value="EnsemblProtists"/>
</dbReference>
<gene>
    <name evidence="9" type="primary">mybM</name>
    <name evidence="9" type="ORF">DFA_02739</name>
</gene>
<feature type="compositionally biased region" description="Polar residues" evidence="6">
    <location>
        <begin position="20"/>
        <end position="29"/>
    </location>
</feature>
<dbReference type="GO" id="GO:0019185">
    <property type="term" value="C:snRNA-activating protein complex"/>
    <property type="evidence" value="ECO:0007669"/>
    <property type="project" value="TreeGrafter"/>
</dbReference>
<keyword evidence="2" id="KW-0805">Transcription regulation</keyword>
<dbReference type="AlphaFoldDB" id="F4PI09"/>
<evidence type="ECO:0000256" key="6">
    <source>
        <dbReference type="SAM" id="MobiDB-lite"/>
    </source>
</evidence>
<sequence>MMTIINPSLYSSTSPQNMNTYSSYGSPQQSANLSFNSSTFSNNNNNNNPIEQQQSLISTQLKQQHQQVYSANTYQNYSTNSNNVEVAKVLHNSLTSPHISSMVNMSISSPSPKKRPFGMSIAMPTTPIVLSNNSPYFPSNSSSSDIVVPQTTTNVNPSSSSSSSSSSSYNGNHQDQVLMSPPALSILSPSLLGGDIESPPEMDLEEDDFDEQLRDYLTPVLFGMMDQYSRDHLFNTITDYLNEELSFRNFLLELRVIPIMDMNYKTIFQYLVDLFLYVEQSQKMVSFLKDNGVEENEINMDLQKALLDQHHQSQQQDHHGNPLFNIGLSKKKRERVRKSVSRGLRNPPNKWTKEESQKLIQLVHEHGDKQWKKIAHQIGGGKTGAQCAQHWKRVLCPAIRKGSWDEEEESKLFSLVEKHGQSWKNVASELRTRTDIQCRYQYFKSCMSREVLWSQKEDEMLHKRVMELEPTNMLNNSGGGSTTIKAITNGDQQVANLNNNGSSSSSSSSGNNGDLKEINWMEVSKGMARGRQTKIPRTALECKTRWLLLGYSNTYY</sequence>
<dbReference type="GO" id="GO:0042795">
    <property type="term" value="P:snRNA transcription by RNA polymerase II"/>
    <property type="evidence" value="ECO:0007669"/>
    <property type="project" value="TreeGrafter"/>
</dbReference>
<evidence type="ECO:0000313" key="10">
    <source>
        <dbReference type="Proteomes" id="UP000007797"/>
    </source>
</evidence>
<evidence type="ECO:0000256" key="2">
    <source>
        <dbReference type="ARBA" id="ARBA00023015"/>
    </source>
</evidence>
<dbReference type="PROSITE" id="PS50090">
    <property type="entry name" value="MYB_LIKE"/>
    <property type="match status" value="2"/>
</dbReference>
<feature type="compositionally biased region" description="Low complexity" evidence="6">
    <location>
        <begin position="30"/>
        <end position="48"/>
    </location>
</feature>
<dbReference type="InterPro" id="IPR009057">
    <property type="entry name" value="Homeodomain-like_sf"/>
</dbReference>
<keyword evidence="10" id="KW-1185">Reference proteome</keyword>
<dbReference type="STRING" id="1054147.F4PI09"/>
<dbReference type="GO" id="GO:0010628">
    <property type="term" value="P:positive regulation of gene expression"/>
    <property type="evidence" value="ECO:0007669"/>
    <property type="project" value="EnsemblProtists"/>
</dbReference>
<feature type="domain" description="HTH myb-type" evidence="8">
    <location>
        <begin position="350"/>
        <end position="399"/>
    </location>
</feature>
<dbReference type="Gene3D" id="1.10.10.60">
    <property type="entry name" value="Homeodomain-like"/>
    <property type="match status" value="2"/>
</dbReference>
<feature type="domain" description="Myb-like" evidence="7">
    <location>
        <begin position="396"/>
        <end position="442"/>
    </location>
</feature>
<dbReference type="InterPro" id="IPR017930">
    <property type="entry name" value="Myb_dom"/>
</dbReference>
<dbReference type="GO" id="GO:0000978">
    <property type="term" value="F:RNA polymerase II cis-regulatory region sequence-specific DNA binding"/>
    <property type="evidence" value="ECO:0007669"/>
    <property type="project" value="TreeGrafter"/>
</dbReference>
<dbReference type="RefSeq" id="XP_004362347.1">
    <property type="nucleotide sequence ID" value="XM_004362290.1"/>
</dbReference>
<protein>
    <submittedName>
        <fullName evidence="9">Myb transcription factor</fullName>
    </submittedName>
</protein>
<feature type="compositionally biased region" description="Low complexity" evidence="6">
    <location>
        <begin position="498"/>
        <end position="513"/>
    </location>
</feature>
<feature type="domain" description="HTH myb-type" evidence="8">
    <location>
        <begin position="400"/>
        <end position="451"/>
    </location>
</feature>
<evidence type="ECO:0000256" key="3">
    <source>
        <dbReference type="ARBA" id="ARBA00023125"/>
    </source>
</evidence>
<feature type="region of interest" description="Disordered" evidence="6">
    <location>
        <begin position="20"/>
        <end position="50"/>
    </location>
</feature>
<evidence type="ECO:0000259" key="7">
    <source>
        <dbReference type="PROSITE" id="PS50090"/>
    </source>
</evidence>
<dbReference type="InterPro" id="IPR051575">
    <property type="entry name" value="Myb-like_DNA-bd"/>
</dbReference>
<dbReference type="FunFam" id="1.10.10.60:FF:000697">
    <property type="entry name" value="Myb transcription factor"/>
    <property type="match status" value="1"/>
</dbReference>
<keyword evidence="3" id="KW-0238">DNA-binding</keyword>
<evidence type="ECO:0000256" key="4">
    <source>
        <dbReference type="ARBA" id="ARBA00023163"/>
    </source>
</evidence>
<accession>F4PI09</accession>
<evidence type="ECO:0000256" key="1">
    <source>
        <dbReference type="ARBA" id="ARBA00022737"/>
    </source>
</evidence>
<reference evidence="10" key="1">
    <citation type="journal article" date="2011" name="Genome Res.">
        <title>Phylogeny-wide analysis of social amoeba genomes highlights ancient origins for complex intercellular communication.</title>
        <authorList>
            <person name="Heidel A.J."/>
            <person name="Lawal H.M."/>
            <person name="Felder M."/>
            <person name="Schilde C."/>
            <person name="Helps N.R."/>
            <person name="Tunggal B."/>
            <person name="Rivero F."/>
            <person name="John U."/>
            <person name="Schleicher M."/>
            <person name="Eichinger L."/>
            <person name="Platzer M."/>
            <person name="Noegel A.A."/>
            <person name="Schaap P."/>
            <person name="Gloeckner G."/>
        </authorList>
    </citation>
    <scope>NUCLEOTIDE SEQUENCE [LARGE SCALE GENOMIC DNA]</scope>
    <source>
        <strain evidence="10">SH3</strain>
    </source>
</reference>
<dbReference type="KEGG" id="dfa:DFA_02739"/>
<dbReference type="GO" id="GO:0031154">
    <property type="term" value="P:culmination involved in sorocarp development"/>
    <property type="evidence" value="ECO:0007669"/>
    <property type="project" value="EnsemblProtists"/>
</dbReference>
<dbReference type="CDD" id="cd00167">
    <property type="entry name" value="SANT"/>
    <property type="match status" value="2"/>
</dbReference>
<dbReference type="OrthoDB" id="2143914at2759"/>
<dbReference type="EMBL" id="GL883006">
    <property type="protein sequence ID" value="EGG24496.1"/>
    <property type="molecule type" value="Genomic_DNA"/>
</dbReference>
<dbReference type="Pfam" id="PF13921">
    <property type="entry name" value="Myb_DNA-bind_6"/>
    <property type="match status" value="1"/>
</dbReference>
<dbReference type="PANTHER" id="PTHR46621">
    <property type="entry name" value="SNRNA-ACTIVATING PROTEIN COMPLEX SUBUNIT 4"/>
    <property type="match status" value="1"/>
</dbReference>
<evidence type="ECO:0000256" key="5">
    <source>
        <dbReference type="ARBA" id="ARBA00023242"/>
    </source>
</evidence>
<feature type="region of interest" description="Disordered" evidence="6">
    <location>
        <begin position="494"/>
        <end position="515"/>
    </location>
</feature>
<keyword evidence="4" id="KW-0804">Transcription</keyword>
<name>F4PI09_CACFS</name>
<dbReference type="FunFam" id="1.10.10.60:FF:000563">
    <property type="entry name" value="Putative myb transcription factor"/>
    <property type="match status" value="1"/>
</dbReference>
<keyword evidence="1" id="KW-0677">Repeat</keyword>
<evidence type="ECO:0000313" key="9">
    <source>
        <dbReference type="EMBL" id="EGG24496.1"/>
    </source>
</evidence>
<dbReference type="GO" id="GO:0001006">
    <property type="term" value="F:RNA polymerase III type 3 promoter sequence-specific DNA binding"/>
    <property type="evidence" value="ECO:0007669"/>
    <property type="project" value="TreeGrafter"/>
</dbReference>
<dbReference type="SUPFAM" id="SSF46689">
    <property type="entry name" value="Homeodomain-like"/>
    <property type="match status" value="1"/>
</dbReference>
<dbReference type="GeneID" id="14877128"/>
<dbReference type="PROSITE" id="PS51294">
    <property type="entry name" value="HTH_MYB"/>
    <property type="match status" value="2"/>
</dbReference>
<feature type="region of interest" description="Disordered" evidence="6">
    <location>
        <begin position="139"/>
        <end position="174"/>
    </location>
</feature>
<evidence type="ECO:0000259" key="8">
    <source>
        <dbReference type="PROSITE" id="PS51294"/>
    </source>
</evidence>
<dbReference type="SMART" id="SM00717">
    <property type="entry name" value="SANT"/>
    <property type="match status" value="3"/>
</dbReference>